<gene>
    <name evidence="2" type="ORF">LMG32879_001122</name>
</gene>
<evidence type="ECO:0000259" key="1">
    <source>
        <dbReference type="PROSITE" id="PS51462"/>
    </source>
</evidence>
<dbReference type="RefSeq" id="WP_289842532.1">
    <property type="nucleotide sequence ID" value="NZ_CATKSH010000005.1"/>
</dbReference>
<dbReference type="Proteomes" id="UP001176960">
    <property type="component" value="Unassembled WGS sequence"/>
</dbReference>
<dbReference type="Pfam" id="PF00293">
    <property type="entry name" value="NUDIX"/>
    <property type="match status" value="1"/>
</dbReference>
<feature type="domain" description="Nudix hydrolase" evidence="1">
    <location>
        <begin position="67"/>
        <end position="195"/>
    </location>
</feature>
<comment type="caution">
    <text evidence="2">The sequence shown here is derived from an EMBL/GenBank/DDBJ whole genome shotgun (WGS) entry which is preliminary data.</text>
</comment>
<dbReference type="SUPFAM" id="SSF55811">
    <property type="entry name" value="Nudix"/>
    <property type="match status" value="1"/>
</dbReference>
<dbReference type="InterPro" id="IPR000086">
    <property type="entry name" value="NUDIX_hydrolase_dom"/>
</dbReference>
<keyword evidence="3" id="KW-1185">Reference proteome</keyword>
<protein>
    <submittedName>
        <fullName evidence="2">NUDIX hydrolase N-terminal domain-containing protein</fullName>
    </submittedName>
</protein>
<dbReference type="PROSITE" id="PS51462">
    <property type="entry name" value="NUDIX"/>
    <property type="match status" value="1"/>
</dbReference>
<sequence length="209" mass="23744">MTEPDWLRFAREMQAIAQSGLAFSRDVYDRERYVQLRDLASHMMSAHVDAAPERITRFFTAETGYATPKVDVRVALFNPQGQVLMVREKIDEGRWTFPGGWADVNLTPAQNALKELREESGFEGRILKLAAVWDRNSQGHDPDVFSIVKLFFVGVLTGGEARESAETSGVGWFHKVKIPLNISTARILPHQVVRMFEHWENPGLPTDFE</sequence>
<name>A0AA35VBD5_9PROT</name>
<dbReference type="InterPro" id="IPR015797">
    <property type="entry name" value="NUDIX_hydrolase-like_dom_sf"/>
</dbReference>
<dbReference type="PANTHER" id="PTHR43736:SF1">
    <property type="entry name" value="DIHYDRONEOPTERIN TRIPHOSPHATE DIPHOSPHATASE"/>
    <property type="match status" value="1"/>
</dbReference>
<proteinExistence type="predicted"/>
<accession>A0AA35VBD5</accession>
<dbReference type="GO" id="GO:0016787">
    <property type="term" value="F:hydrolase activity"/>
    <property type="evidence" value="ECO:0007669"/>
    <property type="project" value="UniProtKB-KW"/>
</dbReference>
<dbReference type="PANTHER" id="PTHR43736">
    <property type="entry name" value="ADP-RIBOSE PYROPHOSPHATASE"/>
    <property type="match status" value="1"/>
</dbReference>
<keyword evidence="2" id="KW-0378">Hydrolase</keyword>
<dbReference type="CDD" id="cd04672">
    <property type="entry name" value="NUDIX_CDP-Chase_like"/>
    <property type="match status" value="1"/>
</dbReference>
<dbReference type="EMBL" id="CATKSH010000005">
    <property type="protein sequence ID" value="CAI9120290.1"/>
    <property type="molecule type" value="Genomic_DNA"/>
</dbReference>
<dbReference type="Gene3D" id="3.90.79.10">
    <property type="entry name" value="Nucleoside Triphosphate Pyrophosphohydrolase"/>
    <property type="match status" value="1"/>
</dbReference>
<dbReference type="Gene3D" id="6.10.250.1120">
    <property type="match status" value="1"/>
</dbReference>
<dbReference type="InterPro" id="IPR059176">
    <property type="entry name" value="UDP-X_N"/>
</dbReference>
<evidence type="ECO:0000313" key="2">
    <source>
        <dbReference type="EMBL" id="CAI9120290.1"/>
    </source>
</evidence>
<reference evidence="2" key="1">
    <citation type="submission" date="2023-03" db="EMBL/GenBank/DDBJ databases">
        <authorList>
            <person name="Cleenwerck I."/>
        </authorList>
    </citation>
    <scope>NUCLEOTIDE SEQUENCE</scope>
    <source>
        <strain evidence="2">LMG 32879</strain>
    </source>
</reference>
<evidence type="ECO:0000313" key="3">
    <source>
        <dbReference type="Proteomes" id="UP001176960"/>
    </source>
</evidence>
<dbReference type="AlphaFoldDB" id="A0AA35VBD5"/>
<dbReference type="Pfam" id="PF12535">
    <property type="entry name" value="Nudix_N"/>
    <property type="match status" value="1"/>
</dbReference>
<organism evidence="2 3">
    <name type="scientific">Brytella acorum</name>
    <dbReference type="NCBI Taxonomy" id="2959299"/>
    <lineage>
        <taxon>Bacteria</taxon>
        <taxon>Pseudomonadati</taxon>
        <taxon>Pseudomonadota</taxon>
        <taxon>Alphaproteobacteria</taxon>
        <taxon>Acetobacterales</taxon>
        <taxon>Acetobacteraceae</taxon>
        <taxon>Brytella</taxon>
    </lineage>
</organism>